<proteinExistence type="inferred from homology"/>
<dbReference type="AlphaFoldDB" id="A0A6J4N9R5"/>
<dbReference type="InterPro" id="IPR020287">
    <property type="entry name" value="Tail_sheath_C"/>
</dbReference>
<dbReference type="InterPro" id="IPR035089">
    <property type="entry name" value="Phage_sheath_subtilisin"/>
</dbReference>
<dbReference type="Pfam" id="PF17482">
    <property type="entry name" value="Phage_sheath_1C"/>
    <property type="match status" value="1"/>
</dbReference>
<reference evidence="4" key="1">
    <citation type="submission" date="2020-02" db="EMBL/GenBank/DDBJ databases">
        <authorList>
            <person name="Meier V. D."/>
        </authorList>
    </citation>
    <scope>NUCLEOTIDE SEQUENCE</scope>
    <source>
        <strain evidence="4">AVDCRST_MAG89</strain>
    </source>
</reference>
<feature type="domain" description="Tail sheath protein C-terminal" evidence="3">
    <location>
        <begin position="378"/>
        <end position="471"/>
    </location>
</feature>
<name>A0A6J4N9R5_9BACT</name>
<comment type="similarity">
    <text evidence="1">Belongs to the myoviridae tail sheath protein family.</text>
</comment>
<evidence type="ECO:0000256" key="1">
    <source>
        <dbReference type="ARBA" id="ARBA00008005"/>
    </source>
</evidence>
<gene>
    <name evidence="4" type="ORF">AVDCRST_MAG89-5481</name>
</gene>
<dbReference type="PANTHER" id="PTHR35861">
    <property type="match status" value="1"/>
</dbReference>
<feature type="domain" description="Tail sheath protein subtilisin-like" evidence="2">
    <location>
        <begin position="190"/>
        <end position="366"/>
    </location>
</feature>
<evidence type="ECO:0000259" key="2">
    <source>
        <dbReference type="Pfam" id="PF04984"/>
    </source>
</evidence>
<organism evidence="4">
    <name type="scientific">uncultured Gemmatimonadota bacterium</name>
    <dbReference type="NCBI Taxonomy" id="203437"/>
    <lineage>
        <taxon>Bacteria</taxon>
        <taxon>Pseudomonadati</taxon>
        <taxon>Gemmatimonadota</taxon>
        <taxon>environmental samples</taxon>
    </lineage>
</organism>
<dbReference type="InterPro" id="IPR052042">
    <property type="entry name" value="Tail_sheath_structural"/>
</dbReference>
<dbReference type="Pfam" id="PF04984">
    <property type="entry name" value="Phage_sheath_1"/>
    <property type="match status" value="1"/>
</dbReference>
<evidence type="ECO:0000259" key="3">
    <source>
        <dbReference type="Pfam" id="PF17482"/>
    </source>
</evidence>
<protein>
    <submittedName>
        <fullName evidence="4">Phage tail sheath monomer</fullName>
    </submittedName>
</protein>
<dbReference type="PANTHER" id="PTHR35861:SF1">
    <property type="entry name" value="PHAGE TAIL SHEATH PROTEIN"/>
    <property type="match status" value="1"/>
</dbReference>
<sequence length="484" mass="50301">MPAAFLHGAETIELTRGTRPVRAVRTAVVGIVGTAPIHQAAPGDRTVNRPVVIANETDAARYFGARSTGFTIPAALAALFARGRGVAIVVNVFDPAVHKAAVASASFTFNASDTITLPHQGVSAVVVKNAAGTTTYVADTDYTLDAAAGRITRKAGGALAAGAAVTVAYDRPDPSAVTAAQVNGATDGSGNRTGMQALLDSATLFGFTPKLLIAPGFSTLPSVTAELASLAGRFRAHALVDAPVGTPLATVLAGRGAAGTINFNVANKRVDLCYPYVRVFDAASGAETLEPLSQHAAALIASVDDQEGYHVSPSNHALQGVIGLERPIGFDLRDAGSEANRLNEAGIVTVINAFGTGFRLWGNRSSAFPGSTHPEVFIPVQRTADLIAESIEQAAMERQDQPIGDALIDAIKEDVNSFLRTLVARGALIDGECRFDPAQNPSTEIAAGHLTFDYDFMPPPPLERVTMRSTIDLQRLGALGGQST</sequence>
<dbReference type="Gene3D" id="3.40.50.11780">
    <property type="match status" value="1"/>
</dbReference>
<evidence type="ECO:0000313" key="4">
    <source>
        <dbReference type="EMBL" id="CAA9382265.1"/>
    </source>
</evidence>
<accession>A0A6J4N9R5</accession>
<dbReference type="EMBL" id="CADCTV010001145">
    <property type="protein sequence ID" value="CAA9382265.1"/>
    <property type="molecule type" value="Genomic_DNA"/>
</dbReference>